<dbReference type="PRINTS" id="PR00412">
    <property type="entry name" value="EPOXHYDRLASE"/>
</dbReference>
<dbReference type="InterPro" id="IPR000639">
    <property type="entry name" value="Epox_hydrolase-like"/>
</dbReference>
<evidence type="ECO:0000256" key="1">
    <source>
        <dbReference type="ARBA" id="ARBA00022801"/>
    </source>
</evidence>
<dbReference type="InterPro" id="IPR051340">
    <property type="entry name" value="Haloalkane_dehalogenase"/>
</dbReference>
<accession>A0A9W6FJR1</accession>
<dbReference type="SUPFAM" id="SSF53474">
    <property type="entry name" value="alpha/beta-Hydrolases"/>
    <property type="match status" value="1"/>
</dbReference>
<dbReference type="PANTHER" id="PTHR42977">
    <property type="entry name" value="HYDROLASE-RELATED"/>
    <property type="match status" value="1"/>
</dbReference>
<feature type="domain" description="AB hydrolase-1" evidence="3">
    <location>
        <begin position="76"/>
        <end position="319"/>
    </location>
</feature>
<dbReference type="Proteomes" id="UP001144397">
    <property type="component" value="Unassembled WGS sequence"/>
</dbReference>
<organism evidence="4 5">
    <name type="scientific">Xanthobacter flavus</name>
    <dbReference type="NCBI Taxonomy" id="281"/>
    <lineage>
        <taxon>Bacteria</taxon>
        <taxon>Pseudomonadati</taxon>
        <taxon>Pseudomonadota</taxon>
        <taxon>Alphaproteobacteria</taxon>
        <taxon>Hyphomicrobiales</taxon>
        <taxon>Xanthobacteraceae</taxon>
        <taxon>Xanthobacter</taxon>
    </lineage>
</organism>
<keyword evidence="1 4" id="KW-0378">Hydrolase</keyword>
<feature type="signal peptide" evidence="2">
    <location>
        <begin position="1"/>
        <end position="33"/>
    </location>
</feature>
<dbReference type="Pfam" id="PF00561">
    <property type="entry name" value="Abhydrolase_1"/>
    <property type="match status" value="1"/>
</dbReference>
<name>A0A9W6FJR1_XANFL</name>
<evidence type="ECO:0000313" key="5">
    <source>
        <dbReference type="Proteomes" id="UP001144397"/>
    </source>
</evidence>
<dbReference type="PANTHER" id="PTHR42977:SF3">
    <property type="entry name" value="AB HYDROLASE-1 DOMAIN-CONTAINING PROTEIN"/>
    <property type="match status" value="1"/>
</dbReference>
<sequence length="346" mass="37422">MPLMLCPTSVSGRISLAAMAVLVALSLPTPTSAASPPAPAATTTQPAALSPTVHYRSKSIGGVEIFYREAGPVDAPVLLLLHGFPSSSHMFRNLIPLLADRYRLIAPDYPGFGHSGVPDRAQFTYGFAAFADLVDGLMGTLGAERYALYVMDYGAPVGYRLALKHPERVTALVVQNGNAYEDGLSPFWSPLKAYWADGSQANREALRAGLTPEATRSQYVNGVADVSRIDPDTWLVDQALLDRPGVDEIMLDLFKDYASNIALYPQFHAFFREKKPPTLIVWGANDEIFPAAGARAYLRDLPKAELHLLNSGHFALEDKGAEIAVLMRDFLARSLPATAPGKPAAR</sequence>
<dbReference type="AlphaFoldDB" id="A0A9W6FJR1"/>
<dbReference type="InterPro" id="IPR029058">
    <property type="entry name" value="AB_hydrolase_fold"/>
</dbReference>
<dbReference type="Gene3D" id="3.40.50.1820">
    <property type="entry name" value="alpha/beta hydrolase"/>
    <property type="match status" value="1"/>
</dbReference>
<gene>
    <name evidence="4" type="ORF">XFLAVUS301_22200</name>
</gene>
<comment type="caution">
    <text evidence="4">The sequence shown here is derived from an EMBL/GenBank/DDBJ whole genome shotgun (WGS) entry which is preliminary data.</text>
</comment>
<evidence type="ECO:0000256" key="2">
    <source>
        <dbReference type="SAM" id="SignalP"/>
    </source>
</evidence>
<dbReference type="InterPro" id="IPR000073">
    <property type="entry name" value="AB_hydrolase_1"/>
</dbReference>
<feature type="chain" id="PRO_5040803340" evidence="2">
    <location>
        <begin position="34"/>
        <end position="346"/>
    </location>
</feature>
<keyword evidence="2" id="KW-0732">Signal</keyword>
<dbReference type="GO" id="GO:0004301">
    <property type="term" value="F:epoxide hydrolase activity"/>
    <property type="evidence" value="ECO:0007669"/>
    <property type="project" value="TreeGrafter"/>
</dbReference>
<dbReference type="FunFam" id="3.40.50.1820:FF:000173">
    <property type="entry name" value="Alpha/beta hydrolase"/>
    <property type="match status" value="1"/>
</dbReference>
<dbReference type="PRINTS" id="PR00111">
    <property type="entry name" value="ABHYDROLASE"/>
</dbReference>
<protein>
    <submittedName>
        <fullName evidence="4">Alpha/beta hydrolase</fullName>
    </submittedName>
</protein>
<evidence type="ECO:0000313" key="4">
    <source>
        <dbReference type="EMBL" id="GLI22546.1"/>
    </source>
</evidence>
<dbReference type="EMBL" id="BSDO01000002">
    <property type="protein sequence ID" value="GLI22546.1"/>
    <property type="molecule type" value="Genomic_DNA"/>
</dbReference>
<reference evidence="4" key="1">
    <citation type="submission" date="2022-12" db="EMBL/GenBank/DDBJ databases">
        <title>Reference genome sequencing for broad-spectrum identification of bacterial and archaeal isolates by mass spectrometry.</title>
        <authorList>
            <person name="Sekiguchi Y."/>
            <person name="Tourlousse D.M."/>
        </authorList>
    </citation>
    <scope>NUCLEOTIDE SEQUENCE</scope>
    <source>
        <strain evidence="4">301</strain>
    </source>
</reference>
<evidence type="ECO:0000259" key="3">
    <source>
        <dbReference type="Pfam" id="PF00561"/>
    </source>
</evidence>
<proteinExistence type="predicted"/>